<feature type="domain" description="Mammalian cell entry C-terminal" evidence="2">
    <location>
        <begin position="113"/>
        <end position="309"/>
    </location>
</feature>
<dbReference type="InterPro" id="IPR005693">
    <property type="entry name" value="Mce"/>
</dbReference>
<gene>
    <name evidence="3" type="ORF">BST26_08530</name>
</gene>
<dbReference type="NCBIfam" id="TIGR00996">
    <property type="entry name" value="Mtu_fam_mce"/>
    <property type="match status" value="1"/>
</dbReference>
<dbReference type="AlphaFoldDB" id="A0A1X0DGQ2"/>
<evidence type="ECO:0000259" key="1">
    <source>
        <dbReference type="Pfam" id="PF02470"/>
    </source>
</evidence>
<dbReference type="RefSeq" id="WP_083030368.1">
    <property type="nucleotide sequence ID" value="NZ_AP022618.1"/>
</dbReference>
<dbReference type="PANTHER" id="PTHR33371">
    <property type="entry name" value="INTERMEMBRANE PHOSPHOLIPID TRANSPORT SYSTEM BINDING PROTEIN MLAD-RELATED"/>
    <property type="match status" value="1"/>
</dbReference>
<dbReference type="GO" id="GO:0005576">
    <property type="term" value="C:extracellular region"/>
    <property type="evidence" value="ECO:0007669"/>
    <property type="project" value="TreeGrafter"/>
</dbReference>
<dbReference type="PANTHER" id="PTHR33371:SF4">
    <property type="entry name" value="INTERMEMBRANE PHOSPHOLIPID TRANSPORT SYSTEM BINDING PROTEIN MLAD"/>
    <property type="match status" value="1"/>
</dbReference>
<dbReference type="STRING" id="444597.BST26_08530"/>
<dbReference type="Proteomes" id="UP000192801">
    <property type="component" value="Unassembled WGS sequence"/>
</dbReference>
<dbReference type="EMBL" id="MVHS01000014">
    <property type="protein sequence ID" value="ORA71372.1"/>
    <property type="molecule type" value="Genomic_DNA"/>
</dbReference>
<reference evidence="3 4" key="1">
    <citation type="submission" date="2016-12" db="EMBL/GenBank/DDBJ databases">
        <title>The new phylogeny of genus Mycobacterium.</title>
        <authorList>
            <person name="Tortoli E."/>
            <person name="Trovato A."/>
            <person name="Cirillo D.M."/>
        </authorList>
    </citation>
    <scope>NUCLEOTIDE SEQUENCE [LARGE SCALE GENOMIC DNA]</scope>
    <source>
        <strain evidence="3 4">DSM 45130</strain>
    </source>
</reference>
<dbReference type="InterPro" id="IPR003399">
    <property type="entry name" value="Mce/MlaD"/>
</dbReference>
<keyword evidence="4" id="KW-1185">Reference proteome</keyword>
<protein>
    <submittedName>
        <fullName evidence="3">Virulence factor Mce</fullName>
    </submittedName>
</protein>
<evidence type="ECO:0000313" key="3">
    <source>
        <dbReference type="EMBL" id="ORA71372.1"/>
    </source>
</evidence>
<dbReference type="OrthoDB" id="4608030at2"/>
<sequence length="368" mass="39460">MTRRSWVILALLVLFLGSATWFVFRRTDNATVVRADFAYVNGIYPGSNVTILGVPVGKVTEVVPQGTSVRVSMSVPGDVSLPADLQAYIVSPALISDRSVDLGPAYSGSGPTFTDGQVIPIDKTHAPITFDSMLGSLSTLSAALSPDQGDLAALLSRGADQWHGQGRQFNTAIRNLSTATAVVGARGDDIGAIVTNLSTMMSAFDRRQLTLNQFVEQLGQLGDSWASQRIDVTATVNDLKTVLDQLSQVVDKHGAELGDISGNLNAVGDLLVRHQPDLAEFMDLVPLMMQNMKETVGPDRRGRIRLNVSSVLTQFAAAHDFCERTRWPICSGMGLTNPVSYPISRSDPLGIVTAVTGATPPPNPRYPR</sequence>
<dbReference type="Pfam" id="PF02470">
    <property type="entry name" value="MlaD"/>
    <property type="match status" value="1"/>
</dbReference>
<evidence type="ECO:0000259" key="2">
    <source>
        <dbReference type="Pfam" id="PF11887"/>
    </source>
</evidence>
<evidence type="ECO:0000313" key="4">
    <source>
        <dbReference type="Proteomes" id="UP000192801"/>
    </source>
</evidence>
<dbReference type="Pfam" id="PF11887">
    <property type="entry name" value="Mce4_CUP1"/>
    <property type="match status" value="1"/>
</dbReference>
<feature type="domain" description="Mce/MlaD" evidence="1">
    <location>
        <begin position="32"/>
        <end position="104"/>
    </location>
</feature>
<proteinExistence type="predicted"/>
<dbReference type="InterPro" id="IPR052336">
    <property type="entry name" value="MlaD_Phospholipid_Transporter"/>
</dbReference>
<dbReference type="InterPro" id="IPR024516">
    <property type="entry name" value="Mce_C"/>
</dbReference>
<accession>A0A1X0DGQ2</accession>
<name>A0A1X0DGQ2_9MYCO</name>
<organism evidence="3 4">
    <name type="scientific">Mycolicibacterium insubricum</name>
    <dbReference type="NCBI Taxonomy" id="444597"/>
    <lineage>
        <taxon>Bacteria</taxon>
        <taxon>Bacillati</taxon>
        <taxon>Actinomycetota</taxon>
        <taxon>Actinomycetes</taxon>
        <taxon>Mycobacteriales</taxon>
        <taxon>Mycobacteriaceae</taxon>
        <taxon>Mycolicibacterium</taxon>
    </lineage>
</organism>
<comment type="caution">
    <text evidence="3">The sequence shown here is derived from an EMBL/GenBank/DDBJ whole genome shotgun (WGS) entry which is preliminary data.</text>
</comment>